<dbReference type="EMBL" id="JASGBQ010000029">
    <property type="protein sequence ID" value="MDI9243259.1"/>
    <property type="molecule type" value="Genomic_DNA"/>
</dbReference>
<feature type="compositionally biased region" description="Basic and acidic residues" evidence="1">
    <location>
        <begin position="171"/>
        <end position="181"/>
    </location>
</feature>
<dbReference type="InterPro" id="IPR025923">
    <property type="entry name" value="YodL-like_dom"/>
</dbReference>
<feature type="domain" description="YodL-like" evidence="2">
    <location>
        <begin position="10"/>
        <end position="108"/>
    </location>
</feature>
<dbReference type="InterPro" id="IPR025465">
    <property type="entry name" value="DUF4316"/>
</dbReference>
<feature type="region of interest" description="Disordered" evidence="1">
    <location>
        <begin position="132"/>
        <end position="181"/>
    </location>
</feature>
<dbReference type="Pfam" id="PF14195">
    <property type="entry name" value="DUF4316"/>
    <property type="match status" value="1"/>
</dbReference>
<proteinExistence type="predicted"/>
<reference evidence="4 5" key="1">
    <citation type="submission" date="2023-05" db="EMBL/GenBank/DDBJ databases">
        <title>[ruminococcus] sp. nov., isolated from a pig farm feces dump.</title>
        <authorList>
            <person name="Chang Y.-H."/>
        </authorList>
    </citation>
    <scope>NUCLEOTIDE SEQUENCE [LARGE SCALE GENOMIC DNA]</scope>
    <source>
        <strain evidence="4 5">YH-rum2234</strain>
    </source>
</reference>
<dbReference type="RefSeq" id="WP_283231685.1">
    <property type="nucleotide sequence ID" value="NZ_JASGBQ010000029.1"/>
</dbReference>
<dbReference type="Proteomes" id="UP001300383">
    <property type="component" value="Unassembled WGS sequence"/>
</dbReference>
<sequence>MESKKQVGAFELFQLKDTPENKDLHFESYDRLTKHGHSANQDNYDQVYTGALFAGETLDSIYERFNLHHPDDFRGHSLSVSDVIVIHKDNRDQAYYVDSFGFKQVPEFFADNPLKKVEEILEDDYGMIDGIINNGDRRKEDDEKKPSVRDKLQEKKKGAAEAENSMPKPTEAVKKQEAELE</sequence>
<dbReference type="Pfam" id="PF14191">
    <property type="entry name" value="YodL"/>
    <property type="match status" value="1"/>
</dbReference>
<accession>A0AAP4BEK6</accession>
<dbReference type="AlphaFoldDB" id="A0AAP4BEK6"/>
<evidence type="ECO:0000259" key="3">
    <source>
        <dbReference type="Pfam" id="PF14195"/>
    </source>
</evidence>
<protein>
    <submittedName>
        <fullName evidence="4">YodL domain-containing protein</fullName>
    </submittedName>
</protein>
<evidence type="ECO:0000259" key="2">
    <source>
        <dbReference type="Pfam" id="PF14191"/>
    </source>
</evidence>
<feature type="compositionally biased region" description="Basic and acidic residues" evidence="1">
    <location>
        <begin position="135"/>
        <end position="160"/>
    </location>
</feature>
<name>A0AAP4BEK6_9FIRM</name>
<gene>
    <name evidence="4" type="ORF">QJ036_12450</name>
</gene>
<evidence type="ECO:0000256" key="1">
    <source>
        <dbReference type="SAM" id="MobiDB-lite"/>
    </source>
</evidence>
<comment type="caution">
    <text evidence="4">The sequence shown here is derived from an EMBL/GenBank/DDBJ whole genome shotgun (WGS) entry which is preliminary data.</text>
</comment>
<feature type="domain" description="DUF4316" evidence="3">
    <location>
        <begin position="111"/>
        <end position="152"/>
    </location>
</feature>
<evidence type="ECO:0000313" key="5">
    <source>
        <dbReference type="Proteomes" id="UP001300383"/>
    </source>
</evidence>
<evidence type="ECO:0000313" key="4">
    <source>
        <dbReference type="EMBL" id="MDI9243259.1"/>
    </source>
</evidence>
<organism evidence="4 5">
    <name type="scientific">Fusibacillus kribbianus</name>
    <dbReference type="NCBI Taxonomy" id="3044208"/>
    <lineage>
        <taxon>Bacteria</taxon>
        <taxon>Bacillati</taxon>
        <taxon>Bacillota</taxon>
        <taxon>Clostridia</taxon>
        <taxon>Lachnospirales</taxon>
        <taxon>Lachnospiraceae</taxon>
        <taxon>Fusibacillus</taxon>
    </lineage>
</organism>
<keyword evidence="5" id="KW-1185">Reference proteome</keyword>